<dbReference type="SMART" id="SM00635">
    <property type="entry name" value="BID_2"/>
    <property type="match status" value="1"/>
</dbReference>
<dbReference type="Gene3D" id="2.60.40.10">
    <property type="entry name" value="Immunoglobulins"/>
    <property type="match status" value="1"/>
</dbReference>
<evidence type="ECO:0000256" key="1">
    <source>
        <dbReference type="SAM" id="SignalP"/>
    </source>
</evidence>
<dbReference type="Pfam" id="PF05345">
    <property type="entry name" value="He_PIG"/>
    <property type="match status" value="1"/>
</dbReference>
<dbReference type="PROSITE" id="PS51272">
    <property type="entry name" value="SLH"/>
    <property type="match status" value="3"/>
</dbReference>
<dbReference type="Pfam" id="PF22494">
    <property type="entry name" value="choice_anch_I"/>
    <property type="match status" value="1"/>
</dbReference>
<keyword evidence="5" id="KW-1185">Reference proteome</keyword>
<dbReference type="Pfam" id="PF02368">
    <property type="entry name" value="Big_2"/>
    <property type="match status" value="1"/>
</dbReference>
<dbReference type="InterPro" id="IPR008964">
    <property type="entry name" value="Invasin/intimin_cell_adhesion"/>
</dbReference>
<feature type="domain" description="SLH" evidence="2">
    <location>
        <begin position="1332"/>
        <end position="1395"/>
    </location>
</feature>
<dbReference type="SUPFAM" id="SSF49373">
    <property type="entry name" value="Invasin/intimin cell-adhesion fragments"/>
    <property type="match status" value="1"/>
</dbReference>
<dbReference type="NCBIfam" id="NF038117">
    <property type="entry name" value="choice_anch_I"/>
    <property type="match status" value="1"/>
</dbReference>
<dbReference type="InterPro" id="IPR052956">
    <property type="entry name" value="Mesenchyme-surface_protein"/>
</dbReference>
<dbReference type="RefSeq" id="WP_210663201.1">
    <property type="nucleotide sequence ID" value="NZ_JAGKSP010000016.1"/>
</dbReference>
<sequence>MLKKRNKQLLALLLSTELAASMLAGVLPASADPAVIQGTPYDANGGYSVQVPHVIINQYYGGGASSGAAVSHGFIELYNPTNTNVDLSGWSLQYADRGETTNTTTGATGVWEKLDLTGTIHAHSSYLIRANATTASVNKVVIADGDFDQNFSRTLQNKGMKLVLMSNQDLLDKDVSVNPFVNKPTGYVDMLGTGSNDNGSTISGFETEFPTGPAVGTGVVGTTGGTSKNMSLRRVNFADSDNNKSDFVQIIFGSMTAGQAELTTYGPRSSNDGEWGVAPTPLIVSTTELADGTATKAYTATISVTGGKAPHHFSATGLPAGLTIDAATGIISGTLASDAPASNNVEVTVTDSATIPQTTTKTYVLLVNQPIPDSLTMTRVGSFIAGAPNGDGGVAEIVKYNPENHKFYSVNGSSDPATLDIVSLDNTGKPEADATSINIEEVVQQNLPDFEYGDFTSVDIDLKNDLVYAAIQEKTYTNNGAILVFDYNGKYVTSYEAGVQPDMIKVTHDGRYVLTADEAEPRLAGADPEGSVTIVDRVNNVTKHVKFDDVSVIDDLVHLRGTANEAGLITGPAASKEAAKYDLEPEYIALSDDEKTAYVSLQENNAIATIDVASGTVTAVTGLGYKDLNLAENSLDLVKDSKIKFENVPFKGMFMPDGIDTYTVDGETYLFTANEGDATEWPGRTNISTIGGLVKGGLTPTSEAATFLAGKTVGGKTAYDSVEVPSDMGPDGVYLYGARSFSIWNADSLEPVFDSKNDFEKITAQRLPAYFNSDHKEVAFDKRSTKKGPEPEYVKVGKVGSKALAFIGLERVGGIMTYDVTNPQTPAFVNYTNTRNFGTSDLQGDIGPEGLEFIPATASPSGMPLLLVAHEVGGMITVYQLNVDKVTLNAKELALKVGGSTSQLTATVVPHAENGAATVTWSSSDATVAAVDAAGKVSPLKAGTAVITALSADGYGVAEAAVTVASADAPPTSPVTGPTAPPATGPVVDGTKVTTEVKAVTDATGKATAAVTDKQVEEVLSKLAASNSAGAKDIIAIKAVADASAKETAVTFSAAAMDKISGSGADALVIQSGIGQVQLDKKAMTTVANAASAGEVTVSVAKVSAEELAARTKDNQAAIAEAIGSHPVYDFNVVADGKKVSDFAGGIVNIRIPYVLGAGEDANAIIAYYIADNGKLELLPNAKYDKATGQLVFSVAHFSTYAIASNHVKYTDTASSFAKDQITYLSARAIMEGVGGGSFAPKKQVTRADFTLILARVAGVDLTTYEGSKFSDVSADAYYAQSVQWAAATGITSGAAEGVFNPSAPITREQMVAIIARLAATLHYTLPKTVPSVTFTDEASISSYAREAVAAVQQAGIINGRASAGAGSSFDPQQFATREETAKMIGILFQGFMNH</sequence>
<dbReference type="SUPFAM" id="SSF74853">
    <property type="entry name" value="Lamin A/C globular tail domain"/>
    <property type="match status" value="1"/>
</dbReference>
<feature type="signal peptide" evidence="1">
    <location>
        <begin position="1"/>
        <end position="31"/>
    </location>
</feature>
<dbReference type="EMBL" id="JAGKSP010000016">
    <property type="protein sequence ID" value="MBP3966208.1"/>
    <property type="molecule type" value="Genomic_DNA"/>
</dbReference>
<keyword evidence="1" id="KW-0732">Signal</keyword>
<dbReference type="InterPro" id="IPR015919">
    <property type="entry name" value="Cadherin-like_sf"/>
</dbReference>
<dbReference type="InterPro" id="IPR001322">
    <property type="entry name" value="Lamin_tail_dom"/>
</dbReference>
<feature type="domain" description="SLH" evidence="2">
    <location>
        <begin position="1205"/>
        <end position="1265"/>
    </location>
</feature>
<evidence type="ECO:0000313" key="5">
    <source>
        <dbReference type="Proteomes" id="UP000673394"/>
    </source>
</evidence>
<dbReference type="InterPro" id="IPR011044">
    <property type="entry name" value="Quino_amine_DH_bsu"/>
</dbReference>
<feature type="domain" description="LTD" evidence="3">
    <location>
        <begin position="45"/>
        <end position="179"/>
    </location>
</feature>
<evidence type="ECO:0000259" key="3">
    <source>
        <dbReference type="PROSITE" id="PS51841"/>
    </source>
</evidence>
<dbReference type="Pfam" id="PF00395">
    <property type="entry name" value="SLH"/>
    <property type="match status" value="3"/>
</dbReference>
<dbReference type="Gene3D" id="2.60.40.1080">
    <property type="match status" value="1"/>
</dbReference>
<comment type="caution">
    <text evidence="4">The sequence shown here is derived from an EMBL/GenBank/DDBJ whole genome shotgun (WGS) entry which is preliminary data.</text>
</comment>
<dbReference type="Proteomes" id="UP000673394">
    <property type="component" value="Unassembled WGS sequence"/>
</dbReference>
<accession>A0ABS5CK20</accession>
<protein>
    <submittedName>
        <fullName evidence="4">Choice-of-anchor I family protein</fullName>
    </submittedName>
</protein>
<gene>
    <name evidence="4" type="ORF">I8J30_26235</name>
</gene>
<evidence type="ECO:0000259" key="2">
    <source>
        <dbReference type="PROSITE" id="PS51272"/>
    </source>
</evidence>
<dbReference type="PROSITE" id="PS51841">
    <property type="entry name" value="LTD"/>
    <property type="match status" value="1"/>
</dbReference>
<dbReference type="SUPFAM" id="SSF49313">
    <property type="entry name" value="Cadherin-like"/>
    <property type="match status" value="1"/>
</dbReference>
<dbReference type="InterPro" id="IPR055188">
    <property type="entry name" value="Choice_anch_I"/>
</dbReference>
<organism evidence="4 5">
    <name type="scientific">Paenibacillus lignilyticus</name>
    <dbReference type="NCBI Taxonomy" id="1172615"/>
    <lineage>
        <taxon>Bacteria</taxon>
        <taxon>Bacillati</taxon>
        <taxon>Bacillota</taxon>
        <taxon>Bacilli</taxon>
        <taxon>Bacillales</taxon>
        <taxon>Paenibacillaceae</taxon>
        <taxon>Paenibacillus</taxon>
    </lineage>
</organism>
<dbReference type="InterPro" id="IPR003343">
    <property type="entry name" value="Big_2"/>
</dbReference>
<dbReference type="SUPFAM" id="SSF50969">
    <property type="entry name" value="YVTN repeat-like/Quinoprotein amine dehydrogenase"/>
    <property type="match status" value="1"/>
</dbReference>
<reference evidence="4 5" key="1">
    <citation type="submission" date="2021-04" db="EMBL/GenBank/DDBJ databases">
        <title>Paenibacillus sp. DLE-14 whole genome sequence.</title>
        <authorList>
            <person name="Ham Y.J."/>
        </authorList>
    </citation>
    <scope>NUCLEOTIDE SEQUENCE [LARGE SCALE GENOMIC DNA]</scope>
    <source>
        <strain evidence="4 5">DLE-14</strain>
    </source>
</reference>
<dbReference type="Pfam" id="PF00932">
    <property type="entry name" value="LTD"/>
    <property type="match status" value="1"/>
</dbReference>
<proteinExistence type="predicted"/>
<dbReference type="PANTHER" id="PTHR46928:SF1">
    <property type="entry name" value="MESENCHYME-SPECIFIC CELL SURFACE GLYCOPROTEIN"/>
    <property type="match status" value="1"/>
</dbReference>
<dbReference type="PANTHER" id="PTHR46928">
    <property type="entry name" value="MESENCHYME-SPECIFIC CELL SURFACE GLYCOPROTEIN"/>
    <property type="match status" value="1"/>
</dbReference>
<feature type="chain" id="PRO_5046228857" evidence="1">
    <location>
        <begin position="32"/>
        <end position="1395"/>
    </location>
</feature>
<dbReference type="InterPro" id="IPR001119">
    <property type="entry name" value="SLH_dom"/>
</dbReference>
<dbReference type="InterPro" id="IPR036415">
    <property type="entry name" value="Lamin_tail_dom_sf"/>
</dbReference>
<dbReference type="InterPro" id="IPR013783">
    <property type="entry name" value="Ig-like_fold"/>
</dbReference>
<feature type="domain" description="SLH" evidence="2">
    <location>
        <begin position="1266"/>
        <end position="1329"/>
    </location>
</feature>
<name>A0ABS5CK20_9BACL</name>
<evidence type="ECO:0000313" key="4">
    <source>
        <dbReference type="EMBL" id="MBP3966208.1"/>
    </source>
</evidence>